<evidence type="ECO:0000313" key="3">
    <source>
        <dbReference type="EMBL" id="KAF7368807.1"/>
    </source>
</evidence>
<feature type="region of interest" description="Disordered" evidence="1">
    <location>
        <begin position="24"/>
        <end position="74"/>
    </location>
</feature>
<proteinExistence type="predicted"/>
<protein>
    <submittedName>
        <fullName evidence="3">C2H2-type domain-containing protein</fullName>
    </submittedName>
</protein>
<keyword evidence="2" id="KW-0732">Signal</keyword>
<comment type="caution">
    <text evidence="3">The sequence shown here is derived from an EMBL/GenBank/DDBJ whole genome shotgun (WGS) entry which is preliminary data.</text>
</comment>
<evidence type="ECO:0000256" key="1">
    <source>
        <dbReference type="SAM" id="MobiDB-lite"/>
    </source>
</evidence>
<sequence length="557" mass="57574">MSQDSAAALSLLSLSIAAASAQPIPLPASVPDSGAGGGVTAKHPGALHHRRLSSTGRRRRLSDARDAATRPLSVGSPGLSMAALSLSTSASPPPSAVAHAMPASAPAKPMPIPIAQSPASASAGTGNGKKKRGVDHKCEACSKVGRRPSVLLSPFAHPSLSCALHRSHLSLVSNHFTFFHFPAFPESSRPARQINHSPSTTFISSPAFFHPLSLPILPFLLVRATLVSLVATPHNPLSRIFFATPLVGPSGSISSIWECVSGALRDAHRKLLWSAMGGQRAGRDLPPPLVPHQAPLGAHPALAHALVPARQHEWGSRRGRRRERGVESSSSKPPPSSRTSPPDSETGTSLPEDRGMWPRWVSGGALEGEEPGSFGSAGVPASYGSSTNGVPASYTSYTTGSSSVGGGASLSASVGAEYALRSASSGPRLHDYEVPRGAEVALRAGVVEVPHRYTSGHGQGQGGYRQTHAHTNSAGSAWSVPRSVSVSASVSSEQSRSRSTPSDDEELEGEGEGEDDEGEGEDAATGLERGEGADGVHARRRRGGTGVEARGRGGVWV</sequence>
<feature type="signal peptide" evidence="2">
    <location>
        <begin position="1"/>
        <end position="21"/>
    </location>
</feature>
<feature type="compositionally biased region" description="Basic residues" evidence="1">
    <location>
        <begin position="45"/>
        <end position="60"/>
    </location>
</feature>
<feature type="chain" id="PRO_5034592514" evidence="2">
    <location>
        <begin position="22"/>
        <end position="557"/>
    </location>
</feature>
<accession>A0A8H6Z0X5</accession>
<dbReference type="OrthoDB" id="2152896at2759"/>
<dbReference type="Proteomes" id="UP000620124">
    <property type="component" value="Unassembled WGS sequence"/>
</dbReference>
<reference evidence="3" key="1">
    <citation type="submission" date="2020-05" db="EMBL/GenBank/DDBJ databases">
        <title>Mycena genomes resolve the evolution of fungal bioluminescence.</title>
        <authorList>
            <person name="Tsai I.J."/>
        </authorList>
    </citation>
    <scope>NUCLEOTIDE SEQUENCE</scope>
    <source>
        <strain evidence="3">CCC161011</strain>
    </source>
</reference>
<dbReference type="EMBL" id="JACAZI010000002">
    <property type="protein sequence ID" value="KAF7368807.1"/>
    <property type="molecule type" value="Genomic_DNA"/>
</dbReference>
<feature type="region of interest" description="Disordered" evidence="1">
    <location>
        <begin position="452"/>
        <end position="557"/>
    </location>
</feature>
<name>A0A8H6Z0X5_9AGAR</name>
<feature type="region of interest" description="Disordered" evidence="1">
    <location>
        <begin position="85"/>
        <end position="104"/>
    </location>
</feature>
<feature type="compositionally biased region" description="Acidic residues" evidence="1">
    <location>
        <begin position="502"/>
        <end position="522"/>
    </location>
</feature>
<feature type="compositionally biased region" description="Basic and acidic residues" evidence="1">
    <location>
        <begin position="528"/>
        <end position="537"/>
    </location>
</feature>
<dbReference type="AlphaFoldDB" id="A0A8H6Z0X5"/>
<evidence type="ECO:0000256" key="2">
    <source>
        <dbReference type="SAM" id="SignalP"/>
    </source>
</evidence>
<gene>
    <name evidence="3" type="ORF">MVEN_00205800</name>
</gene>
<feature type="compositionally biased region" description="Low complexity" evidence="1">
    <location>
        <begin position="327"/>
        <end position="344"/>
    </location>
</feature>
<organism evidence="3 4">
    <name type="scientific">Mycena venus</name>
    <dbReference type="NCBI Taxonomy" id="2733690"/>
    <lineage>
        <taxon>Eukaryota</taxon>
        <taxon>Fungi</taxon>
        <taxon>Dikarya</taxon>
        <taxon>Basidiomycota</taxon>
        <taxon>Agaricomycotina</taxon>
        <taxon>Agaricomycetes</taxon>
        <taxon>Agaricomycetidae</taxon>
        <taxon>Agaricales</taxon>
        <taxon>Marasmiineae</taxon>
        <taxon>Mycenaceae</taxon>
        <taxon>Mycena</taxon>
    </lineage>
</organism>
<evidence type="ECO:0000313" key="4">
    <source>
        <dbReference type="Proteomes" id="UP000620124"/>
    </source>
</evidence>
<feature type="region of interest" description="Disordered" evidence="1">
    <location>
        <begin position="309"/>
        <end position="379"/>
    </location>
</feature>
<feature type="compositionally biased region" description="Low complexity" evidence="1">
    <location>
        <begin position="476"/>
        <end position="500"/>
    </location>
</feature>
<keyword evidence="4" id="KW-1185">Reference proteome</keyword>